<dbReference type="Proteomes" id="UP000638648">
    <property type="component" value="Unassembled WGS sequence"/>
</dbReference>
<dbReference type="GO" id="GO:0003700">
    <property type="term" value="F:DNA-binding transcription factor activity"/>
    <property type="evidence" value="ECO:0007669"/>
    <property type="project" value="InterPro"/>
</dbReference>
<dbReference type="Gene3D" id="1.20.120.530">
    <property type="entry name" value="GntR ligand-binding domain-like"/>
    <property type="match status" value="1"/>
</dbReference>
<dbReference type="SUPFAM" id="SSF48008">
    <property type="entry name" value="GntR ligand-binding domain-like"/>
    <property type="match status" value="1"/>
</dbReference>
<dbReference type="CDD" id="cd07377">
    <property type="entry name" value="WHTH_GntR"/>
    <property type="match status" value="1"/>
</dbReference>
<protein>
    <submittedName>
        <fullName evidence="5">DNA-binding FadR family transcriptional regulator</fullName>
    </submittedName>
</protein>
<dbReference type="GO" id="GO:0003677">
    <property type="term" value="F:DNA binding"/>
    <property type="evidence" value="ECO:0007669"/>
    <property type="project" value="UniProtKB-KW"/>
</dbReference>
<evidence type="ECO:0000313" key="5">
    <source>
        <dbReference type="EMBL" id="MBE1609223.1"/>
    </source>
</evidence>
<dbReference type="Pfam" id="PF00392">
    <property type="entry name" value="GntR"/>
    <property type="match status" value="1"/>
</dbReference>
<name>A0A927N2R2_9ACTN</name>
<evidence type="ECO:0000256" key="3">
    <source>
        <dbReference type="ARBA" id="ARBA00023163"/>
    </source>
</evidence>
<dbReference type="Gene3D" id="1.10.10.10">
    <property type="entry name" value="Winged helix-like DNA-binding domain superfamily/Winged helix DNA-binding domain"/>
    <property type="match status" value="1"/>
</dbReference>
<proteinExistence type="predicted"/>
<dbReference type="PANTHER" id="PTHR43537">
    <property type="entry name" value="TRANSCRIPTIONAL REGULATOR, GNTR FAMILY"/>
    <property type="match status" value="1"/>
</dbReference>
<dbReference type="RefSeq" id="WP_192752835.1">
    <property type="nucleotide sequence ID" value="NZ_BAABJL010000142.1"/>
</dbReference>
<gene>
    <name evidence="5" type="ORF">HEB94_006071</name>
</gene>
<dbReference type="AlphaFoldDB" id="A0A927N2R2"/>
<comment type="caution">
    <text evidence="5">The sequence shown here is derived from an EMBL/GenBank/DDBJ whole genome shotgun (WGS) entry which is preliminary data.</text>
</comment>
<dbReference type="InterPro" id="IPR011711">
    <property type="entry name" value="GntR_C"/>
</dbReference>
<organism evidence="5 6">
    <name type="scientific">Actinopolymorpha pittospori</name>
    <dbReference type="NCBI Taxonomy" id="648752"/>
    <lineage>
        <taxon>Bacteria</taxon>
        <taxon>Bacillati</taxon>
        <taxon>Actinomycetota</taxon>
        <taxon>Actinomycetes</taxon>
        <taxon>Propionibacteriales</taxon>
        <taxon>Actinopolymorphaceae</taxon>
        <taxon>Actinopolymorpha</taxon>
    </lineage>
</organism>
<dbReference type="InterPro" id="IPR000524">
    <property type="entry name" value="Tscrpt_reg_HTH_GntR"/>
</dbReference>
<dbReference type="InterPro" id="IPR036388">
    <property type="entry name" value="WH-like_DNA-bd_sf"/>
</dbReference>
<dbReference type="PROSITE" id="PS50949">
    <property type="entry name" value="HTH_GNTR"/>
    <property type="match status" value="1"/>
</dbReference>
<keyword evidence="6" id="KW-1185">Reference proteome</keyword>
<feature type="domain" description="HTH gntR-type" evidence="4">
    <location>
        <begin position="16"/>
        <end position="84"/>
    </location>
</feature>
<evidence type="ECO:0000259" key="4">
    <source>
        <dbReference type="PROSITE" id="PS50949"/>
    </source>
</evidence>
<evidence type="ECO:0000256" key="1">
    <source>
        <dbReference type="ARBA" id="ARBA00023015"/>
    </source>
</evidence>
<dbReference type="InterPro" id="IPR008920">
    <property type="entry name" value="TF_FadR/GntR_C"/>
</dbReference>
<dbReference type="InterPro" id="IPR036390">
    <property type="entry name" value="WH_DNA-bd_sf"/>
</dbReference>
<keyword evidence="2 5" id="KW-0238">DNA-binding</keyword>
<keyword evidence="1" id="KW-0805">Transcription regulation</keyword>
<dbReference type="SMART" id="SM00895">
    <property type="entry name" value="FCD"/>
    <property type="match status" value="1"/>
</dbReference>
<dbReference type="SUPFAM" id="SSF46785">
    <property type="entry name" value="Winged helix' DNA-binding domain"/>
    <property type="match status" value="1"/>
</dbReference>
<dbReference type="SMART" id="SM00345">
    <property type="entry name" value="HTH_GNTR"/>
    <property type="match status" value="1"/>
</dbReference>
<dbReference type="PRINTS" id="PR00035">
    <property type="entry name" value="HTHGNTR"/>
</dbReference>
<evidence type="ECO:0000313" key="6">
    <source>
        <dbReference type="Proteomes" id="UP000638648"/>
    </source>
</evidence>
<evidence type="ECO:0000256" key="2">
    <source>
        <dbReference type="ARBA" id="ARBA00023125"/>
    </source>
</evidence>
<accession>A0A927N2R2</accession>
<dbReference type="Pfam" id="PF07729">
    <property type="entry name" value="FCD"/>
    <property type="match status" value="1"/>
</dbReference>
<dbReference type="EMBL" id="JADBEM010000001">
    <property type="protein sequence ID" value="MBE1609223.1"/>
    <property type="molecule type" value="Genomic_DNA"/>
</dbReference>
<dbReference type="PANTHER" id="PTHR43537:SF54">
    <property type="entry name" value="TRANSCRIPTIONAL REGULATOR, GNTR FAMILY"/>
    <property type="match status" value="1"/>
</dbReference>
<sequence length="239" mass="26639">MNDSFQSSELQGVSRTRLTDQTAAALREYILSNNLPPGTRLPSEPKLAAALGVSRNVLRQAVASLEALGMLRVTQGSGTYVADLADTEVFQQIAAWMGTGILNEEDYLEVRAIWERGIYALVMDRARPADLDRLDKIAVAMVETDDPDEAVARHQEFHDALLQVTGNQFLVTTGTILHRFFWEFGYRDALVRKPPVARLLDGHRLIVRLLRSRDPGNIQEMIDLHLSPHLSADDTGHRG</sequence>
<keyword evidence="3" id="KW-0804">Transcription</keyword>
<reference evidence="5" key="1">
    <citation type="submission" date="2020-10" db="EMBL/GenBank/DDBJ databases">
        <title>Sequencing the genomes of 1000 actinobacteria strains.</title>
        <authorList>
            <person name="Klenk H.-P."/>
        </authorList>
    </citation>
    <scope>NUCLEOTIDE SEQUENCE</scope>
    <source>
        <strain evidence="5">DSM 45354</strain>
    </source>
</reference>